<feature type="transmembrane region" description="Helical" evidence="1">
    <location>
        <begin position="29"/>
        <end position="50"/>
    </location>
</feature>
<dbReference type="PANTHER" id="PTHR30221">
    <property type="entry name" value="SMALL-CONDUCTANCE MECHANOSENSITIVE CHANNEL"/>
    <property type="match status" value="1"/>
</dbReference>
<protein>
    <recommendedName>
        <fullName evidence="4">Mechanosensitive ion channel-like protein</fullName>
    </recommendedName>
</protein>
<evidence type="ECO:0000256" key="1">
    <source>
        <dbReference type="SAM" id="Phobius"/>
    </source>
</evidence>
<feature type="transmembrane region" description="Helical" evidence="1">
    <location>
        <begin position="159"/>
        <end position="180"/>
    </location>
</feature>
<keyword evidence="1" id="KW-0812">Transmembrane</keyword>
<feature type="transmembrane region" description="Helical" evidence="1">
    <location>
        <begin position="120"/>
        <end position="138"/>
    </location>
</feature>
<comment type="caution">
    <text evidence="2">The sequence shown here is derived from an EMBL/GenBank/DDBJ whole genome shotgun (WGS) entry which is preliminary data.</text>
</comment>
<evidence type="ECO:0000313" key="3">
    <source>
        <dbReference type="Proteomes" id="UP001597011"/>
    </source>
</evidence>
<dbReference type="PANTHER" id="PTHR30221:SF1">
    <property type="entry name" value="SMALL-CONDUCTANCE MECHANOSENSITIVE CHANNEL"/>
    <property type="match status" value="1"/>
</dbReference>
<organism evidence="2 3">
    <name type="scientific">Mariniflexile aquimaris</name>
    <dbReference type="NCBI Taxonomy" id="881009"/>
    <lineage>
        <taxon>Bacteria</taxon>
        <taxon>Pseudomonadati</taxon>
        <taxon>Bacteroidota</taxon>
        <taxon>Flavobacteriia</taxon>
        <taxon>Flavobacteriales</taxon>
        <taxon>Flavobacteriaceae</taxon>
        <taxon>Mariniflexile</taxon>
    </lineage>
</organism>
<reference evidence="3" key="1">
    <citation type="journal article" date="2019" name="Int. J. Syst. Evol. Microbiol.">
        <title>The Global Catalogue of Microorganisms (GCM) 10K type strain sequencing project: providing services to taxonomists for standard genome sequencing and annotation.</title>
        <authorList>
            <consortium name="The Broad Institute Genomics Platform"/>
            <consortium name="The Broad Institute Genome Sequencing Center for Infectious Disease"/>
            <person name="Wu L."/>
            <person name="Ma J."/>
        </authorList>
    </citation>
    <scope>NUCLEOTIDE SEQUENCE [LARGE SCALE GENOMIC DNA]</scope>
    <source>
        <strain evidence="3">CCUG 60529</strain>
    </source>
</reference>
<keyword evidence="1" id="KW-1133">Transmembrane helix</keyword>
<dbReference type="EMBL" id="JBHTIB010000002">
    <property type="protein sequence ID" value="MFD0834899.1"/>
    <property type="molecule type" value="Genomic_DNA"/>
</dbReference>
<dbReference type="Proteomes" id="UP001597011">
    <property type="component" value="Unassembled WGS sequence"/>
</dbReference>
<dbReference type="Pfam" id="PF05552">
    <property type="entry name" value="MS_channel_1st_1"/>
    <property type="match status" value="2"/>
</dbReference>
<name>A0ABW3BQR8_9FLAO</name>
<feature type="transmembrane region" description="Helical" evidence="1">
    <location>
        <begin position="79"/>
        <end position="100"/>
    </location>
</feature>
<dbReference type="InterPro" id="IPR045275">
    <property type="entry name" value="MscS_archaea/bacteria_type"/>
</dbReference>
<sequence length="278" mass="31168">METIKNIKDLTWESLNQLAISTSEIAPKVISALLILIFGWLITKFIAYILKRTLTFAKVDKLTDVVNEKKLFGTSDLKFNVTNVIVGFVKWVMYLVFLIIAFDVMNWEIVSIEIGNLLRYLPRLFSAIALFMIGLYIANFIKNAISGLFQSFNLHGERAISSLVFYIIIITITITALNQAGIQTELITNNLTIILGAFLATIAIAFGFGSREVIKNLLFSYYTKKNFEVGQIITIDNITGKIVSIDNICVSIEVKDDIIVVPVKDIVDARVTKKGNNK</sequence>
<evidence type="ECO:0008006" key="4">
    <source>
        <dbReference type="Google" id="ProtNLM"/>
    </source>
</evidence>
<gene>
    <name evidence="2" type="ORF">ACFQ0I_03925</name>
</gene>
<evidence type="ECO:0000313" key="2">
    <source>
        <dbReference type="EMBL" id="MFD0834899.1"/>
    </source>
</evidence>
<feature type="transmembrane region" description="Helical" evidence="1">
    <location>
        <begin position="186"/>
        <end position="208"/>
    </location>
</feature>
<accession>A0ABW3BQR8</accession>
<keyword evidence="1" id="KW-0472">Membrane</keyword>
<proteinExistence type="predicted"/>
<keyword evidence="3" id="KW-1185">Reference proteome</keyword>
<dbReference type="RefSeq" id="WP_379939537.1">
    <property type="nucleotide sequence ID" value="NZ_JBHTIB010000002.1"/>
</dbReference>
<dbReference type="InterPro" id="IPR008910">
    <property type="entry name" value="MSC_TM_helix"/>
</dbReference>
<dbReference type="Gene3D" id="1.10.287.1260">
    <property type="match status" value="2"/>
</dbReference>